<comment type="caution">
    <text evidence="3">The sequence shown here is derived from an EMBL/GenBank/DDBJ whole genome shotgun (WGS) entry which is preliminary data.</text>
</comment>
<feature type="compositionally biased region" description="Basic and acidic residues" evidence="2">
    <location>
        <begin position="134"/>
        <end position="159"/>
    </location>
</feature>
<feature type="compositionally biased region" description="Low complexity" evidence="2">
    <location>
        <begin position="174"/>
        <end position="188"/>
    </location>
</feature>
<dbReference type="Pfam" id="PF05794">
    <property type="entry name" value="Tcp11"/>
    <property type="match status" value="1"/>
</dbReference>
<protein>
    <recommendedName>
        <fullName evidence="5">T-complex protein 11</fullName>
    </recommendedName>
</protein>
<dbReference type="STRING" id="4846.A0A367KBY8"/>
<reference evidence="3 4" key="1">
    <citation type="journal article" date="2018" name="G3 (Bethesda)">
        <title>Phylogenetic and Phylogenomic Definition of Rhizopus Species.</title>
        <authorList>
            <person name="Gryganskyi A.P."/>
            <person name="Golan J."/>
            <person name="Dolatabadi S."/>
            <person name="Mondo S."/>
            <person name="Robb S."/>
            <person name="Idnurm A."/>
            <person name="Muszewska A."/>
            <person name="Steczkiewicz K."/>
            <person name="Masonjones S."/>
            <person name="Liao H.L."/>
            <person name="Gajdeczka M.T."/>
            <person name="Anike F."/>
            <person name="Vuek A."/>
            <person name="Anishchenko I.M."/>
            <person name="Voigt K."/>
            <person name="de Hoog G.S."/>
            <person name="Smith M.E."/>
            <person name="Heitman J."/>
            <person name="Vilgalys R."/>
            <person name="Stajich J.E."/>
        </authorList>
    </citation>
    <scope>NUCLEOTIDE SEQUENCE [LARGE SCALE GENOMIC DNA]</scope>
    <source>
        <strain evidence="3 4">LSU 92-RS-03</strain>
    </source>
</reference>
<name>A0A367KBY8_RHIST</name>
<evidence type="ECO:0000313" key="4">
    <source>
        <dbReference type="Proteomes" id="UP000253551"/>
    </source>
</evidence>
<sequence length="877" mass="101082">MDNPFHDALEETKSGFYTVDAVSLYRSSKKPFHLEERFKRDLNIQQQKKKKSIHQVESKREAILQERRNRLNQNFQKVQQIVKETKDKRQDMINLLSKTMAMAEFNRNLYIEQRRNNSKKIVERAKRVALQNQERSEQEQERRRAELESRLVKTEERRLAHLNRYKQQKKKKSISSSSSSESDMPSMSTTTKKIATPPLSPSLSAPKKKPSSWSIILKAFKELGLPLPSSPDTWLEFNALVQLLHQPKVIVITTKVLNTALKITDEESRHRARVLLTSYMTLMCPKEVIQNVDGPEEKRLHAAAQEMLQLFETWLRAHGRPGATAARLAFVNAWNDYNLLFESWKSRDCDQLVKNMINYYVELSTLRQTMIAQSYGDQSVGEQLQQQLEQVKIKLKKIGGNDALSSLQRALELAASSTSTGRRKQQQINTPRSSDSFEQKQPTTSAHPKQMNQLLDGFVQPSLGLTNEQLAHELILDPEFKLEKHEPTDELEKRVRTIAEKAFFDKLEQDIEHHQSYEALLSLIQDVKMRLLSLVRPHTSMHRQINEAIDLNLIEQQIKQRSFDMQAMIDYVLQTMSNMCAPVRDSEIQDTKSMSIIDQMKSILAILDNMNLDLANFRLRSLRPHLMSMAVEYEREKFATMINQGTIQLVRTKAWLTESTERLCQAVAQRNPENVLPEKNNKPSHDAVFEDAFVSLLTKAQPVIRTLQDLPETLALDLQRMAKYQNEVQAITMVAALLMLARNFGSAQPQQLSELAIKLFTMLEDSTTSIDHLSTEIERSVNVRPERRVMVRTMVDKTVSHSDTVYSLLSRRVASVIKYTIQNNKFVSDAVLSSNGLEPVRSHLQSISLKVQRLASHHRKVYSEWYDEIIAEVLNSQ</sequence>
<evidence type="ECO:0000256" key="2">
    <source>
        <dbReference type="SAM" id="MobiDB-lite"/>
    </source>
</evidence>
<gene>
    <name evidence="3" type="ORF">CU098_001631</name>
</gene>
<evidence type="ECO:0000313" key="3">
    <source>
        <dbReference type="EMBL" id="RCH99763.1"/>
    </source>
</evidence>
<feature type="region of interest" description="Disordered" evidence="2">
    <location>
        <begin position="129"/>
        <end position="209"/>
    </location>
</feature>
<accession>A0A367KBY8</accession>
<dbReference type="InterPro" id="IPR008862">
    <property type="entry name" value="Tcp11"/>
</dbReference>
<comment type="similarity">
    <text evidence="1">Belongs to the TCP11 family.</text>
</comment>
<feature type="compositionally biased region" description="Basic residues" evidence="2">
    <location>
        <begin position="160"/>
        <end position="173"/>
    </location>
</feature>
<dbReference type="GO" id="GO:0010737">
    <property type="term" value="P:protein kinase A signaling"/>
    <property type="evidence" value="ECO:0007669"/>
    <property type="project" value="TreeGrafter"/>
</dbReference>
<dbReference type="PANTHER" id="PTHR12832">
    <property type="entry name" value="TESTIS-SPECIFIC PROTEIN PBS13 T-COMPLEX 11"/>
    <property type="match status" value="1"/>
</dbReference>
<dbReference type="PANTHER" id="PTHR12832:SF11">
    <property type="entry name" value="LD23868P"/>
    <property type="match status" value="1"/>
</dbReference>
<organism evidence="3 4">
    <name type="scientific">Rhizopus stolonifer</name>
    <name type="common">Rhizopus nigricans</name>
    <dbReference type="NCBI Taxonomy" id="4846"/>
    <lineage>
        <taxon>Eukaryota</taxon>
        <taxon>Fungi</taxon>
        <taxon>Fungi incertae sedis</taxon>
        <taxon>Mucoromycota</taxon>
        <taxon>Mucoromycotina</taxon>
        <taxon>Mucoromycetes</taxon>
        <taxon>Mucorales</taxon>
        <taxon>Mucorineae</taxon>
        <taxon>Rhizopodaceae</taxon>
        <taxon>Rhizopus</taxon>
    </lineage>
</organism>
<evidence type="ECO:0008006" key="5">
    <source>
        <dbReference type="Google" id="ProtNLM"/>
    </source>
</evidence>
<dbReference type="OrthoDB" id="276323at2759"/>
<dbReference type="EMBL" id="PJQM01001914">
    <property type="protein sequence ID" value="RCH99763.1"/>
    <property type="molecule type" value="Genomic_DNA"/>
</dbReference>
<dbReference type="Proteomes" id="UP000253551">
    <property type="component" value="Unassembled WGS sequence"/>
</dbReference>
<feature type="region of interest" description="Disordered" evidence="2">
    <location>
        <begin position="415"/>
        <end position="447"/>
    </location>
</feature>
<evidence type="ECO:0000256" key="1">
    <source>
        <dbReference type="ARBA" id="ARBA00010954"/>
    </source>
</evidence>
<proteinExistence type="inferred from homology"/>
<keyword evidence="4" id="KW-1185">Reference proteome</keyword>
<dbReference type="AlphaFoldDB" id="A0A367KBY8"/>